<dbReference type="SMART" id="SM00850">
    <property type="entry name" value="LytTR"/>
    <property type="match status" value="1"/>
</dbReference>
<dbReference type="GO" id="GO:0000156">
    <property type="term" value="F:phosphorelay response regulator activity"/>
    <property type="evidence" value="ECO:0007669"/>
    <property type="project" value="InterPro"/>
</dbReference>
<sequence>MNEIKCMIVDDEPIARDILRNHITATPGLSLVKSCMNASEAYGGLHEHEVDLMFLDIQMPVITGTDFLRSLRNPPLVVFTTAYQNYAMEGFELNSVDYLLKPITYERFYQAIQKVRDRLTIQPAQQAAPVVDYIFIKQDSRLVRIHFDQIRYVEAEKDFSTVFTTDKKLLAGMHLKMFESMLPADRFFRVHRSFIVNLSKISSINGNMVEIGQTEIPIGANYKNELMKKLGIAG</sequence>
<evidence type="ECO:0000313" key="5">
    <source>
        <dbReference type="Proteomes" id="UP000306918"/>
    </source>
</evidence>
<dbReference type="Gene3D" id="3.40.50.2300">
    <property type="match status" value="1"/>
</dbReference>
<organism evidence="4 5">
    <name type="scientific">Niastella caeni</name>
    <dbReference type="NCBI Taxonomy" id="2569763"/>
    <lineage>
        <taxon>Bacteria</taxon>
        <taxon>Pseudomonadati</taxon>
        <taxon>Bacteroidota</taxon>
        <taxon>Chitinophagia</taxon>
        <taxon>Chitinophagales</taxon>
        <taxon>Chitinophagaceae</taxon>
        <taxon>Niastella</taxon>
    </lineage>
</organism>
<evidence type="ECO:0000256" key="1">
    <source>
        <dbReference type="PROSITE-ProRule" id="PRU00169"/>
    </source>
</evidence>
<dbReference type="RefSeq" id="WP_136577713.1">
    <property type="nucleotide sequence ID" value="NZ_STFF01000003.1"/>
</dbReference>
<dbReference type="AlphaFoldDB" id="A0A4S8HWH5"/>
<name>A0A4S8HWH5_9BACT</name>
<dbReference type="Pfam" id="PF00072">
    <property type="entry name" value="Response_reg"/>
    <property type="match status" value="1"/>
</dbReference>
<evidence type="ECO:0000259" key="3">
    <source>
        <dbReference type="PROSITE" id="PS50930"/>
    </source>
</evidence>
<dbReference type="SUPFAM" id="SSF52172">
    <property type="entry name" value="CheY-like"/>
    <property type="match status" value="1"/>
</dbReference>
<dbReference type="PANTHER" id="PTHR37299:SF1">
    <property type="entry name" value="STAGE 0 SPORULATION PROTEIN A HOMOLOG"/>
    <property type="match status" value="1"/>
</dbReference>
<dbReference type="InterPro" id="IPR007492">
    <property type="entry name" value="LytTR_DNA-bd_dom"/>
</dbReference>
<dbReference type="EMBL" id="STFF01000003">
    <property type="protein sequence ID" value="THU39581.1"/>
    <property type="molecule type" value="Genomic_DNA"/>
</dbReference>
<proteinExistence type="predicted"/>
<dbReference type="InterPro" id="IPR046947">
    <property type="entry name" value="LytR-like"/>
</dbReference>
<keyword evidence="5" id="KW-1185">Reference proteome</keyword>
<dbReference type="InterPro" id="IPR001789">
    <property type="entry name" value="Sig_transdc_resp-reg_receiver"/>
</dbReference>
<evidence type="ECO:0000259" key="2">
    <source>
        <dbReference type="PROSITE" id="PS50110"/>
    </source>
</evidence>
<dbReference type="Proteomes" id="UP000306918">
    <property type="component" value="Unassembled WGS sequence"/>
</dbReference>
<evidence type="ECO:0000313" key="4">
    <source>
        <dbReference type="EMBL" id="THU39581.1"/>
    </source>
</evidence>
<dbReference type="GO" id="GO:0003677">
    <property type="term" value="F:DNA binding"/>
    <property type="evidence" value="ECO:0007669"/>
    <property type="project" value="InterPro"/>
</dbReference>
<dbReference type="Pfam" id="PF04397">
    <property type="entry name" value="LytTR"/>
    <property type="match status" value="1"/>
</dbReference>
<feature type="domain" description="Response regulatory" evidence="2">
    <location>
        <begin position="5"/>
        <end position="116"/>
    </location>
</feature>
<dbReference type="PROSITE" id="PS50110">
    <property type="entry name" value="RESPONSE_REGULATORY"/>
    <property type="match status" value="1"/>
</dbReference>
<dbReference type="Gene3D" id="2.40.50.1020">
    <property type="entry name" value="LytTr DNA-binding domain"/>
    <property type="match status" value="1"/>
</dbReference>
<gene>
    <name evidence="4" type="ORF">FAM09_13855</name>
</gene>
<accession>A0A4S8HWH5</accession>
<dbReference type="OrthoDB" id="9787344at2"/>
<comment type="caution">
    <text evidence="4">The sequence shown here is derived from an EMBL/GenBank/DDBJ whole genome shotgun (WGS) entry which is preliminary data.</text>
</comment>
<dbReference type="PANTHER" id="PTHR37299">
    <property type="entry name" value="TRANSCRIPTIONAL REGULATOR-RELATED"/>
    <property type="match status" value="1"/>
</dbReference>
<keyword evidence="1" id="KW-0597">Phosphoprotein</keyword>
<protein>
    <submittedName>
        <fullName evidence="4">Response regulator</fullName>
    </submittedName>
</protein>
<dbReference type="PROSITE" id="PS50930">
    <property type="entry name" value="HTH_LYTTR"/>
    <property type="match status" value="1"/>
</dbReference>
<dbReference type="SMART" id="SM00448">
    <property type="entry name" value="REC"/>
    <property type="match status" value="1"/>
</dbReference>
<reference evidence="4 5" key="1">
    <citation type="submission" date="2019-04" db="EMBL/GenBank/DDBJ databases">
        <title>Niastella caeni sp. nov., isolated from activated sludge.</title>
        <authorList>
            <person name="Sheng M."/>
        </authorList>
    </citation>
    <scope>NUCLEOTIDE SEQUENCE [LARGE SCALE GENOMIC DNA]</scope>
    <source>
        <strain evidence="4 5">HX-2-15</strain>
    </source>
</reference>
<feature type="domain" description="HTH LytTR-type" evidence="3">
    <location>
        <begin position="134"/>
        <end position="204"/>
    </location>
</feature>
<feature type="modified residue" description="4-aspartylphosphate" evidence="1">
    <location>
        <position position="56"/>
    </location>
</feature>
<dbReference type="InterPro" id="IPR011006">
    <property type="entry name" value="CheY-like_superfamily"/>
</dbReference>